<evidence type="ECO:0000313" key="2">
    <source>
        <dbReference type="EMBL" id="CAG8635183.1"/>
    </source>
</evidence>
<comment type="caution">
    <text evidence="2">The sequence shown here is derived from an EMBL/GenBank/DDBJ whole genome shotgun (WGS) entry which is preliminary data.</text>
</comment>
<proteinExistence type="predicted"/>
<name>A0A9N9DHF6_9GLOM</name>
<feature type="region of interest" description="Disordered" evidence="1">
    <location>
        <begin position="1"/>
        <end position="23"/>
    </location>
</feature>
<dbReference type="EMBL" id="CAJVPQ010003697">
    <property type="protein sequence ID" value="CAG8635183.1"/>
    <property type="molecule type" value="Genomic_DNA"/>
</dbReference>
<reference evidence="2" key="1">
    <citation type="submission" date="2021-06" db="EMBL/GenBank/DDBJ databases">
        <authorList>
            <person name="Kallberg Y."/>
            <person name="Tangrot J."/>
            <person name="Rosling A."/>
        </authorList>
    </citation>
    <scope>NUCLEOTIDE SEQUENCE</scope>
    <source>
        <strain evidence="2">UK204</strain>
    </source>
</reference>
<dbReference type="OrthoDB" id="2485886at2759"/>
<protein>
    <submittedName>
        <fullName evidence="2">7044_t:CDS:1</fullName>
    </submittedName>
</protein>
<sequence>MNSSFTEKSFSKKQKTSTNNKESPILKKLIKELKILSSVSTNMQPPITNSRNLTKLYEAIIIAKNKNRDKNQVVIMRYYLFGKELKKFFDRFKSSYRDHKIQRMLVKEITKQLSGDLSKNAIEKK</sequence>
<gene>
    <name evidence="2" type="ORF">FCALED_LOCUS10278</name>
</gene>
<accession>A0A9N9DHF6</accession>
<dbReference type="AlphaFoldDB" id="A0A9N9DHF6"/>
<evidence type="ECO:0000313" key="3">
    <source>
        <dbReference type="Proteomes" id="UP000789570"/>
    </source>
</evidence>
<organism evidence="2 3">
    <name type="scientific">Funneliformis caledonium</name>
    <dbReference type="NCBI Taxonomy" id="1117310"/>
    <lineage>
        <taxon>Eukaryota</taxon>
        <taxon>Fungi</taxon>
        <taxon>Fungi incertae sedis</taxon>
        <taxon>Mucoromycota</taxon>
        <taxon>Glomeromycotina</taxon>
        <taxon>Glomeromycetes</taxon>
        <taxon>Glomerales</taxon>
        <taxon>Glomeraceae</taxon>
        <taxon>Funneliformis</taxon>
    </lineage>
</organism>
<dbReference type="Proteomes" id="UP000789570">
    <property type="component" value="Unassembled WGS sequence"/>
</dbReference>
<evidence type="ECO:0000256" key="1">
    <source>
        <dbReference type="SAM" id="MobiDB-lite"/>
    </source>
</evidence>
<keyword evidence="3" id="KW-1185">Reference proteome</keyword>